<proteinExistence type="predicted"/>
<dbReference type="CDD" id="cd07302">
    <property type="entry name" value="CHD"/>
    <property type="match status" value="1"/>
</dbReference>
<dbReference type="SMART" id="SM00044">
    <property type="entry name" value="CYCc"/>
    <property type="match status" value="1"/>
</dbReference>
<keyword evidence="5" id="KW-0472">Membrane</keyword>
<dbReference type="PANTHER" id="PTHR43081">
    <property type="entry name" value="ADENYLATE CYCLASE, TERMINAL-DIFFERENTIATION SPECIFIC-RELATED"/>
    <property type="match status" value="1"/>
</dbReference>
<keyword evidence="3" id="KW-0812">Transmembrane</keyword>
<organism evidence="7">
    <name type="scientific">marine metagenome</name>
    <dbReference type="NCBI Taxonomy" id="408172"/>
    <lineage>
        <taxon>unclassified sequences</taxon>
        <taxon>metagenomes</taxon>
        <taxon>ecological metagenomes</taxon>
    </lineage>
</organism>
<accession>A0A382UJJ8</accession>
<protein>
    <recommendedName>
        <fullName evidence="6">Guanylate cyclase domain-containing protein</fullName>
    </recommendedName>
</protein>
<feature type="non-terminal residue" evidence="7">
    <location>
        <position position="1"/>
    </location>
</feature>
<dbReference type="InterPro" id="IPR050697">
    <property type="entry name" value="Adenylyl/Guanylyl_Cyclase_3/4"/>
</dbReference>
<keyword evidence="4" id="KW-1133">Transmembrane helix</keyword>
<dbReference type="PANTHER" id="PTHR43081:SF1">
    <property type="entry name" value="ADENYLATE CYCLASE, TERMINAL-DIFFERENTIATION SPECIFIC"/>
    <property type="match status" value="1"/>
</dbReference>
<dbReference type="InterPro" id="IPR001054">
    <property type="entry name" value="A/G_cyclase"/>
</dbReference>
<reference evidence="7" key="1">
    <citation type="submission" date="2018-05" db="EMBL/GenBank/DDBJ databases">
        <authorList>
            <person name="Lanie J.A."/>
            <person name="Ng W.-L."/>
            <person name="Kazmierczak K.M."/>
            <person name="Andrzejewski T.M."/>
            <person name="Davidsen T.M."/>
            <person name="Wayne K.J."/>
            <person name="Tettelin H."/>
            <person name="Glass J.I."/>
            <person name="Rusch D."/>
            <person name="Podicherti R."/>
            <person name="Tsui H.-C.T."/>
            <person name="Winkler M.E."/>
        </authorList>
    </citation>
    <scope>NUCLEOTIDE SEQUENCE</scope>
</reference>
<keyword evidence="2" id="KW-1003">Cell membrane</keyword>
<feature type="domain" description="Guanylate cyclase" evidence="6">
    <location>
        <begin position="24"/>
        <end position="158"/>
    </location>
</feature>
<dbReference type="GO" id="GO:0003824">
    <property type="term" value="F:catalytic activity"/>
    <property type="evidence" value="ECO:0007669"/>
    <property type="project" value="UniProtKB-ARBA"/>
</dbReference>
<dbReference type="AlphaFoldDB" id="A0A382UJJ8"/>
<dbReference type="GO" id="GO:0030313">
    <property type="term" value="C:cell envelope"/>
    <property type="evidence" value="ECO:0007669"/>
    <property type="project" value="UniProtKB-SubCell"/>
</dbReference>
<dbReference type="EMBL" id="UINC01144667">
    <property type="protein sequence ID" value="SVD34322.1"/>
    <property type="molecule type" value="Genomic_DNA"/>
</dbReference>
<dbReference type="Pfam" id="PF00211">
    <property type="entry name" value="Guanylate_cyc"/>
    <property type="match status" value="1"/>
</dbReference>
<dbReference type="PROSITE" id="PS50125">
    <property type="entry name" value="GUANYLATE_CYCLASE_2"/>
    <property type="match status" value="1"/>
</dbReference>
<dbReference type="GO" id="GO:0006171">
    <property type="term" value="P:cAMP biosynthetic process"/>
    <property type="evidence" value="ECO:0007669"/>
    <property type="project" value="TreeGrafter"/>
</dbReference>
<name>A0A382UJJ8_9ZZZZ</name>
<dbReference type="SUPFAM" id="SSF55073">
    <property type="entry name" value="Nucleotide cyclase"/>
    <property type="match status" value="1"/>
</dbReference>
<evidence type="ECO:0000256" key="4">
    <source>
        <dbReference type="ARBA" id="ARBA00022989"/>
    </source>
</evidence>
<dbReference type="InterPro" id="IPR029787">
    <property type="entry name" value="Nucleotide_cyclase"/>
</dbReference>
<dbReference type="GO" id="GO:0035556">
    <property type="term" value="P:intracellular signal transduction"/>
    <property type="evidence" value="ECO:0007669"/>
    <property type="project" value="InterPro"/>
</dbReference>
<dbReference type="Gene3D" id="3.30.70.1230">
    <property type="entry name" value="Nucleotide cyclase"/>
    <property type="match status" value="1"/>
</dbReference>
<evidence type="ECO:0000256" key="2">
    <source>
        <dbReference type="ARBA" id="ARBA00022475"/>
    </source>
</evidence>
<evidence type="ECO:0000256" key="3">
    <source>
        <dbReference type="ARBA" id="ARBA00022692"/>
    </source>
</evidence>
<dbReference type="FunFam" id="3.30.70.1230:FF:000016">
    <property type="entry name" value="Adenylate/guanylate cyclase domain-containing protein"/>
    <property type="match status" value="1"/>
</dbReference>
<evidence type="ECO:0000259" key="6">
    <source>
        <dbReference type="PROSITE" id="PS50125"/>
    </source>
</evidence>
<evidence type="ECO:0000313" key="7">
    <source>
        <dbReference type="EMBL" id="SVD34322.1"/>
    </source>
</evidence>
<gene>
    <name evidence="7" type="ORF">METZ01_LOCUS387176</name>
</gene>
<evidence type="ECO:0000256" key="5">
    <source>
        <dbReference type="ARBA" id="ARBA00023136"/>
    </source>
</evidence>
<sequence length="206" mass="22800">PAMVKKLQKDPSLLRLGGETKKMTFMFSDIRGFTPISEKYKSNPAGLTKLINRFLTRMTNVVIANGGTIDKFMGDCIMAFWNAPIDVKDHQMLAVMTASQMQTELARLNEELETEGLPNINIGIGINTGEALVGNMGSDQRFDYSVIGDSVNLASRLESSSKTLGKTLIISENTMKGIEHIFPFEYIDSITVKGKTEPIKVYTVVR</sequence>
<evidence type="ECO:0000256" key="1">
    <source>
        <dbReference type="ARBA" id="ARBA00004196"/>
    </source>
</evidence>
<comment type="subcellular location">
    <subcellularLocation>
        <location evidence="1">Cell envelope</location>
    </subcellularLocation>
</comment>